<protein>
    <submittedName>
        <fullName evidence="1">Uncharacterized protein</fullName>
    </submittedName>
</protein>
<proteinExistence type="predicted"/>
<evidence type="ECO:0000313" key="1">
    <source>
        <dbReference type="EMBL" id="OMF10607.1"/>
    </source>
</evidence>
<dbReference type="AlphaFoldDB" id="A0A1R1BL27"/>
<comment type="caution">
    <text evidence="1">The sequence shown here is derived from an EMBL/GenBank/DDBJ whole genome shotgun (WGS) entry which is preliminary data.</text>
</comment>
<reference evidence="1 2" key="1">
    <citation type="submission" date="2016-11" db="EMBL/GenBank/DDBJ databases">
        <title>Paenibacillus species isolates.</title>
        <authorList>
            <person name="Beno S.M."/>
        </authorList>
    </citation>
    <scope>NUCLEOTIDE SEQUENCE [LARGE SCALE GENOMIC DNA]</scope>
    <source>
        <strain evidence="1 2">FSL H8-0246</strain>
    </source>
</reference>
<accession>A0A1R1BL27</accession>
<organism evidence="1 2">
    <name type="scientific">Paenibacillus amylolyticus</name>
    <dbReference type="NCBI Taxonomy" id="1451"/>
    <lineage>
        <taxon>Bacteria</taxon>
        <taxon>Bacillati</taxon>
        <taxon>Bacillota</taxon>
        <taxon>Bacilli</taxon>
        <taxon>Bacillales</taxon>
        <taxon>Paenibacillaceae</taxon>
        <taxon>Paenibacillus</taxon>
    </lineage>
</organism>
<sequence>MSKYDTSFSVDQEDIPSECPICGKDLSPTSEYIDTDYHADGYRTVLSCDNGDCKFKKVLSYATNKDVEKSMSEEADY</sequence>
<gene>
    <name evidence="1" type="ORF">BK131_23605</name>
</gene>
<dbReference type="RefSeq" id="WP_076333473.1">
    <property type="nucleotide sequence ID" value="NZ_MRTJ01000013.1"/>
</dbReference>
<evidence type="ECO:0000313" key="2">
    <source>
        <dbReference type="Proteomes" id="UP000187134"/>
    </source>
</evidence>
<dbReference type="EMBL" id="MRTJ01000013">
    <property type="protein sequence ID" value="OMF10607.1"/>
    <property type="molecule type" value="Genomic_DNA"/>
</dbReference>
<dbReference type="Proteomes" id="UP000187134">
    <property type="component" value="Unassembled WGS sequence"/>
</dbReference>
<name>A0A1R1BL27_PAEAM</name>
<dbReference type="OrthoDB" id="1092260at2"/>